<dbReference type="InterPro" id="IPR052030">
    <property type="entry name" value="Peptidase_M20/M20A_hydrolases"/>
</dbReference>
<dbReference type="Gene3D" id="3.30.70.360">
    <property type="match status" value="1"/>
</dbReference>
<keyword evidence="1" id="KW-0378">Hydrolase</keyword>
<dbReference type="InterPro" id="IPR017144">
    <property type="entry name" value="Xaa-Arg_dipeptidase"/>
</dbReference>
<evidence type="ECO:0000256" key="1">
    <source>
        <dbReference type="ARBA" id="ARBA00022801"/>
    </source>
</evidence>
<dbReference type="GO" id="GO:0016805">
    <property type="term" value="F:dipeptidase activity"/>
    <property type="evidence" value="ECO:0007669"/>
    <property type="project" value="InterPro"/>
</dbReference>
<dbReference type="PANTHER" id="PTHR30575:SF0">
    <property type="entry name" value="XAA-ARG DIPEPTIDASE"/>
    <property type="match status" value="1"/>
</dbReference>
<reference evidence="4" key="2">
    <citation type="submission" date="2021-09" db="EMBL/GenBank/DDBJ databases">
        <authorList>
            <person name="Gilroy R."/>
        </authorList>
    </citation>
    <scope>NUCLEOTIDE SEQUENCE</scope>
    <source>
        <strain evidence="4">ChiGjej2B2-19336</strain>
    </source>
</reference>
<dbReference type="GO" id="GO:0046657">
    <property type="term" value="P:folic acid catabolic process"/>
    <property type="evidence" value="ECO:0007669"/>
    <property type="project" value="TreeGrafter"/>
</dbReference>
<dbReference type="InterPro" id="IPR011650">
    <property type="entry name" value="Peptidase_M20_dimer"/>
</dbReference>
<dbReference type="SUPFAM" id="SSF55031">
    <property type="entry name" value="Bacterial exopeptidase dimerisation domain"/>
    <property type="match status" value="1"/>
</dbReference>
<evidence type="ECO:0000259" key="3">
    <source>
        <dbReference type="Pfam" id="PF07687"/>
    </source>
</evidence>
<dbReference type="InterPro" id="IPR017439">
    <property type="entry name" value="Amidohydrolase"/>
</dbReference>
<comment type="caution">
    <text evidence="4">The sequence shown here is derived from an EMBL/GenBank/DDBJ whole genome shotgun (WGS) entry which is preliminary data.</text>
</comment>
<dbReference type="RefSeq" id="WP_304120786.1">
    <property type="nucleotide sequence ID" value="NZ_DYZA01000039.1"/>
</dbReference>
<accession>A0A921AV99</accession>
<dbReference type="InterPro" id="IPR002933">
    <property type="entry name" value="Peptidase_M20"/>
</dbReference>
<evidence type="ECO:0000313" key="4">
    <source>
        <dbReference type="EMBL" id="HJD96457.1"/>
    </source>
</evidence>
<comment type="similarity">
    <text evidence="2">Belongs to the peptidase M20A family.</text>
</comment>
<organism evidence="4 5">
    <name type="scientific">Mailhella massiliensis</name>
    <dbReference type="NCBI Taxonomy" id="1903261"/>
    <lineage>
        <taxon>Bacteria</taxon>
        <taxon>Pseudomonadati</taxon>
        <taxon>Thermodesulfobacteriota</taxon>
        <taxon>Desulfovibrionia</taxon>
        <taxon>Desulfovibrionales</taxon>
        <taxon>Desulfovibrionaceae</taxon>
        <taxon>Mailhella</taxon>
    </lineage>
</organism>
<dbReference type="InterPro" id="IPR036264">
    <property type="entry name" value="Bact_exopeptidase_dim_dom"/>
</dbReference>
<feature type="domain" description="Peptidase M20 dimerisation" evidence="3">
    <location>
        <begin position="174"/>
        <end position="262"/>
    </location>
</feature>
<dbReference type="Proteomes" id="UP000698963">
    <property type="component" value="Unassembled WGS sequence"/>
</dbReference>
<proteinExistence type="inferred from homology"/>
<gene>
    <name evidence="4" type="ORF">K8W16_02270</name>
</gene>
<dbReference type="Pfam" id="PF01546">
    <property type="entry name" value="Peptidase_M20"/>
    <property type="match status" value="1"/>
</dbReference>
<evidence type="ECO:0000256" key="2">
    <source>
        <dbReference type="PIRNR" id="PIRNR037226"/>
    </source>
</evidence>
<evidence type="ECO:0000313" key="5">
    <source>
        <dbReference type="Proteomes" id="UP000698963"/>
    </source>
</evidence>
<dbReference type="EMBL" id="DYZA01000039">
    <property type="protein sequence ID" value="HJD96457.1"/>
    <property type="molecule type" value="Genomic_DNA"/>
</dbReference>
<dbReference type="Gene3D" id="3.40.630.10">
    <property type="entry name" value="Zn peptidases"/>
    <property type="match status" value="1"/>
</dbReference>
<dbReference type="NCBIfam" id="TIGR01891">
    <property type="entry name" value="amidohydrolases"/>
    <property type="match status" value="1"/>
</dbReference>
<protein>
    <recommendedName>
        <fullName evidence="2">Peptidase M20 domain-containing protein 2</fullName>
    </recommendedName>
</protein>
<dbReference type="AlphaFoldDB" id="A0A921AV99"/>
<dbReference type="FunFam" id="3.30.70.360:FF:000004">
    <property type="entry name" value="Peptidase M20 domain-containing protein 2"/>
    <property type="match status" value="1"/>
</dbReference>
<dbReference type="GO" id="GO:0071713">
    <property type="term" value="F:para-aminobenzoyl-glutamate hydrolase activity"/>
    <property type="evidence" value="ECO:0007669"/>
    <property type="project" value="TreeGrafter"/>
</dbReference>
<dbReference type="PIRSF" id="PIRSF037226">
    <property type="entry name" value="Amidohydrolase_ACY1L2_prd"/>
    <property type="match status" value="1"/>
</dbReference>
<dbReference type="PANTHER" id="PTHR30575">
    <property type="entry name" value="PEPTIDASE M20"/>
    <property type="match status" value="1"/>
</dbReference>
<dbReference type="Pfam" id="PF07687">
    <property type="entry name" value="M20_dimer"/>
    <property type="match status" value="1"/>
</dbReference>
<sequence>MPGLPPEKRLLLDEIKNLSAQMKDIASAIFAEPELGYQEFKSSARLADFLEENGFRVERNLLGMPTAFHAVYGSEDGPQVAFLAEFDALPILGHACGHNLFGTASCGAAVALARHLPAGAVHVFGTPAEEGNVRDAGGKVPMTDAGLFDKMDAVIAAHAEGRTILKQQLISRANLEMDFHGKAAHAAGAPEKGINAMDAAALAVMGINSLRQHMTHDVRIHGLLTDTGTAINTIPEFARLRYGVRARKPETLNATIERVVNCARCCAEALGCTFSWRHSAHPYYTMRHNMPLLHAFAANLDLIGESYIEEVQSSYSTDMGNVSFKAPSIHPYISIGGPHLVGHTPAFAEASHAECGYNGMLVAAKTMAMTALDVIESPELRQSSREAFNTPDDLD</sequence>
<dbReference type="GO" id="GO:0005737">
    <property type="term" value="C:cytoplasm"/>
    <property type="evidence" value="ECO:0007669"/>
    <property type="project" value="TreeGrafter"/>
</dbReference>
<reference evidence="4" key="1">
    <citation type="journal article" date="2021" name="PeerJ">
        <title>Extensive microbial diversity within the chicken gut microbiome revealed by metagenomics and culture.</title>
        <authorList>
            <person name="Gilroy R."/>
            <person name="Ravi A."/>
            <person name="Getino M."/>
            <person name="Pursley I."/>
            <person name="Horton D.L."/>
            <person name="Alikhan N.F."/>
            <person name="Baker D."/>
            <person name="Gharbi K."/>
            <person name="Hall N."/>
            <person name="Watson M."/>
            <person name="Adriaenssens E.M."/>
            <person name="Foster-Nyarko E."/>
            <person name="Jarju S."/>
            <person name="Secka A."/>
            <person name="Antonio M."/>
            <person name="Oren A."/>
            <person name="Chaudhuri R.R."/>
            <person name="La Ragione R."/>
            <person name="Hildebrand F."/>
            <person name="Pallen M.J."/>
        </authorList>
    </citation>
    <scope>NUCLEOTIDE SEQUENCE</scope>
    <source>
        <strain evidence="4">ChiGjej2B2-19336</strain>
    </source>
</reference>
<name>A0A921AV99_9BACT</name>
<dbReference type="SUPFAM" id="SSF53187">
    <property type="entry name" value="Zn-dependent exopeptidases"/>
    <property type="match status" value="1"/>
</dbReference>